<proteinExistence type="predicted"/>
<evidence type="ECO:0000256" key="7">
    <source>
        <dbReference type="ARBA" id="ARBA00022692"/>
    </source>
</evidence>
<dbReference type="Pfam" id="PF02518">
    <property type="entry name" value="HATPase_c"/>
    <property type="match status" value="1"/>
</dbReference>
<feature type="transmembrane region" description="Helical" evidence="14">
    <location>
        <begin position="83"/>
        <end position="116"/>
    </location>
</feature>
<comment type="caution">
    <text evidence="16">The sequence shown here is derived from an EMBL/GenBank/DDBJ whole genome shotgun (WGS) entry which is preliminary data.</text>
</comment>
<name>A0ABS1TR13_9BACI</name>
<evidence type="ECO:0000256" key="14">
    <source>
        <dbReference type="SAM" id="Phobius"/>
    </source>
</evidence>
<evidence type="ECO:0000313" key="17">
    <source>
        <dbReference type="Proteomes" id="UP000623967"/>
    </source>
</evidence>
<dbReference type="InterPro" id="IPR003594">
    <property type="entry name" value="HATPase_dom"/>
</dbReference>
<evidence type="ECO:0000256" key="10">
    <source>
        <dbReference type="ARBA" id="ARBA00022840"/>
    </source>
</evidence>
<keyword evidence="6" id="KW-0808">Transferase</keyword>
<evidence type="ECO:0000256" key="2">
    <source>
        <dbReference type="ARBA" id="ARBA00004651"/>
    </source>
</evidence>
<keyword evidence="11 14" id="KW-1133">Transmembrane helix</keyword>
<dbReference type="PROSITE" id="PS50109">
    <property type="entry name" value="HIS_KIN"/>
    <property type="match status" value="1"/>
</dbReference>
<keyword evidence="9 16" id="KW-0418">Kinase</keyword>
<dbReference type="EMBL" id="JAESWB010000233">
    <property type="protein sequence ID" value="MBL4953765.1"/>
    <property type="molecule type" value="Genomic_DNA"/>
</dbReference>
<evidence type="ECO:0000256" key="13">
    <source>
        <dbReference type="ARBA" id="ARBA00023136"/>
    </source>
</evidence>
<evidence type="ECO:0000256" key="11">
    <source>
        <dbReference type="ARBA" id="ARBA00022989"/>
    </source>
</evidence>
<keyword evidence="7 14" id="KW-0812">Transmembrane</keyword>
<dbReference type="SUPFAM" id="SSF55874">
    <property type="entry name" value="ATPase domain of HSP90 chaperone/DNA topoisomerase II/histidine kinase"/>
    <property type="match status" value="1"/>
</dbReference>
<dbReference type="InterPro" id="IPR011620">
    <property type="entry name" value="Sig_transdc_His_kinase_LytS_TM"/>
</dbReference>
<dbReference type="SMART" id="SM00387">
    <property type="entry name" value="HATPase_c"/>
    <property type="match status" value="1"/>
</dbReference>
<keyword evidence="4" id="KW-1003">Cell membrane</keyword>
<reference evidence="16 17" key="1">
    <citation type="submission" date="2021-01" db="EMBL/GenBank/DDBJ databases">
        <title>Genome public.</title>
        <authorList>
            <person name="Liu C."/>
            <person name="Sun Q."/>
        </authorList>
    </citation>
    <scope>NUCLEOTIDE SEQUENCE [LARGE SCALE GENOMIC DNA]</scope>
    <source>
        <strain evidence="16 17">YIM B02564</strain>
    </source>
</reference>
<gene>
    <name evidence="16" type="ORF">JK635_16400</name>
</gene>
<feature type="transmembrane region" description="Helical" evidence="14">
    <location>
        <begin position="155"/>
        <end position="175"/>
    </location>
</feature>
<evidence type="ECO:0000256" key="12">
    <source>
        <dbReference type="ARBA" id="ARBA00023012"/>
    </source>
</evidence>
<dbReference type="Gene3D" id="3.30.565.10">
    <property type="entry name" value="Histidine kinase-like ATPase, C-terminal domain"/>
    <property type="match status" value="1"/>
</dbReference>
<feature type="transmembrane region" description="Helical" evidence="14">
    <location>
        <begin position="42"/>
        <end position="62"/>
    </location>
</feature>
<dbReference type="GO" id="GO:0016301">
    <property type="term" value="F:kinase activity"/>
    <property type="evidence" value="ECO:0007669"/>
    <property type="project" value="UniProtKB-KW"/>
</dbReference>
<keyword evidence="10" id="KW-0067">ATP-binding</keyword>
<keyword evidence="5" id="KW-0597">Phosphoprotein</keyword>
<comment type="subcellular location">
    <subcellularLocation>
        <location evidence="2">Cell membrane</location>
        <topology evidence="2">Multi-pass membrane protein</topology>
    </subcellularLocation>
</comment>
<keyword evidence="8" id="KW-0547">Nucleotide-binding</keyword>
<keyword evidence="17" id="KW-1185">Reference proteome</keyword>
<feature type="transmembrane region" description="Helical" evidence="14">
    <location>
        <begin position="122"/>
        <end position="143"/>
    </location>
</feature>
<dbReference type="Proteomes" id="UP000623967">
    <property type="component" value="Unassembled WGS sequence"/>
</dbReference>
<feature type="domain" description="Histidine kinase" evidence="15">
    <location>
        <begin position="474"/>
        <end position="577"/>
    </location>
</feature>
<feature type="transmembrane region" description="Helical" evidence="14">
    <location>
        <begin position="187"/>
        <end position="206"/>
    </location>
</feature>
<evidence type="ECO:0000313" key="16">
    <source>
        <dbReference type="EMBL" id="MBL4953765.1"/>
    </source>
</evidence>
<dbReference type="Gene3D" id="3.30.450.40">
    <property type="match status" value="1"/>
</dbReference>
<keyword evidence="13 14" id="KW-0472">Membrane</keyword>
<evidence type="ECO:0000256" key="5">
    <source>
        <dbReference type="ARBA" id="ARBA00022553"/>
    </source>
</evidence>
<evidence type="ECO:0000256" key="4">
    <source>
        <dbReference type="ARBA" id="ARBA00022475"/>
    </source>
</evidence>
<dbReference type="Pfam" id="PF06580">
    <property type="entry name" value="His_kinase"/>
    <property type="match status" value="1"/>
</dbReference>
<evidence type="ECO:0000256" key="6">
    <source>
        <dbReference type="ARBA" id="ARBA00022679"/>
    </source>
</evidence>
<evidence type="ECO:0000259" key="15">
    <source>
        <dbReference type="PROSITE" id="PS50109"/>
    </source>
</evidence>
<dbReference type="Pfam" id="PF07694">
    <property type="entry name" value="5TM-5TMR_LYT"/>
    <property type="match status" value="1"/>
</dbReference>
<comment type="catalytic activity">
    <reaction evidence="1">
        <text>ATP + protein L-histidine = ADP + protein N-phospho-L-histidine.</text>
        <dbReference type="EC" id="2.7.13.3"/>
    </reaction>
</comment>
<dbReference type="EC" id="2.7.13.3" evidence="3"/>
<keyword evidence="12" id="KW-0902">Two-component regulatory system</keyword>
<dbReference type="PANTHER" id="PTHR34220">
    <property type="entry name" value="SENSOR HISTIDINE KINASE YPDA"/>
    <property type="match status" value="1"/>
</dbReference>
<dbReference type="InterPro" id="IPR010559">
    <property type="entry name" value="Sig_transdc_His_kin_internal"/>
</dbReference>
<evidence type="ECO:0000256" key="1">
    <source>
        <dbReference type="ARBA" id="ARBA00000085"/>
    </source>
</evidence>
<evidence type="ECO:0000256" key="8">
    <source>
        <dbReference type="ARBA" id="ARBA00022741"/>
    </source>
</evidence>
<dbReference type="InterPro" id="IPR050640">
    <property type="entry name" value="Bact_2-comp_sensor_kinase"/>
</dbReference>
<dbReference type="InterPro" id="IPR005467">
    <property type="entry name" value="His_kinase_dom"/>
</dbReference>
<organism evidence="16 17">
    <name type="scientific">Neobacillus paridis</name>
    <dbReference type="NCBI Taxonomy" id="2803862"/>
    <lineage>
        <taxon>Bacteria</taxon>
        <taxon>Bacillati</taxon>
        <taxon>Bacillota</taxon>
        <taxon>Bacilli</taxon>
        <taxon>Bacillales</taxon>
        <taxon>Bacillaceae</taxon>
        <taxon>Neobacillus</taxon>
    </lineage>
</organism>
<evidence type="ECO:0000256" key="9">
    <source>
        <dbReference type="ARBA" id="ARBA00022777"/>
    </source>
</evidence>
<dbReference type="InterPro" id="IPR029016">
    <property type="entry name" value="GAF-like_dom_sf"/>
</dbReference>
<sequence>MKEMTILLFERLGLLLIIAFVLTRFPGFKTLLNREFNLKMSLVHAGVFGLFGIAGTMAGVVIDGESVSHFAFVMTAVEKDQLVVSLSLVAVVIAGLLGGPIVGTGAGLVAGIHLLFLGGVGWLANGLVNPLTGLLAGLTARFFSQERVISPLKALFIGVFPPILQMHLLLILQPVGSDIIDKIGLPLVLSNSLAIAIFTAMIAIVLKEQENEAAQATRQALTIAEEALPFLKKHHSKEMAAGLSNLLRERLKLAAVSVANKQEVLAYTGIGDDHHQPGQPVGLSLAHEAMETKEMKVATTRSQIECSHKSCPFEAAIMIPITEANDVIWLITFYFRKAHHIRPVELVLAQGLGQLLSNQLNVLAAQSLKLHIRDAELRNLQAQINPHFLFNTLHLIATLFREDPKKARHITVQLAQYMRFNLKLVSNPLVPLEKECDHVNAYMEIIQARFTNQLKIVFRCPETIPNVFIPPSTIQPLVENCIQHGLRNIASDGKVEVMIQQEDGRLRVIVRDNGCGFPPELLNEVTNKPLNEHQNSGMGLFNVNQRLISLLGEEAKLHVGNLASGGSEVSFQIPMEDPNLKGGF</sequence>
<dbReference type="InterPro" id="IPR036890">
    <property type="entry name" value="HATPase_C_sf"/>
</dbReference>
<protein>
    <recommendedName>
        <fullName evidence="3">histidine kinase</fullName>
        <ecNumber evidence="3">2.7.13.3</ecNumber>
    </recommendedName>
</protein>
<evidence type="ECO:0000256" key="3">
    <source>
        <dbReference type="ARBA" id="ARBA00012438"/>
    </source>
</evidence>
<dbReference type="PANTHER" id="PTHR34220:SF7">
    <property type="entry name" value="SENSOR HISTIDINE KINASE YPDA"/>
    <property type="match status" value="1"/>
</dbReference>
<accession>A0ABS1TR13</accession>